<evidence type="ECO:0000259" key="2">
    <source>
        <dbReference type="Pfam" id="PF01841"/>
    </source>
</evidence>
<gene>
    <name evidence="3" type="ORF">GCM10022395_13600</name>
</gene>
<feature type="domain" description="Transglutaminase-like" evidence="2">
    <location>
        <begin position="164"/>
        <end position="232"/>
    </location>
</feature>
<evidence type="ECO:0000256" key="1">
    <source>
        <dbReference type="SAM" id="Phobius"/>
    </source>
</evidence>
<reference evidence="4" key="1">
    <citation type="journal article" date="2019" name="Int. J. Syst. Evol. Microbiol.">
        <title>The Global Catalogue of Microorganisms (GCM) 10K type strain sequencing project: providing services to taxonomists for standard genome sequencing and annotation.</title>
        <authorList>
            <consortium name="The Broad Institute Genomics Platform"/>
            <consortium name="The Broad Institute Genome Sequencing Center for Infectious Disease"/>
            <person name="Wu L."/>
            <person name="Ma J."/>
        </authorList>
    </citation>
    <scope>NUCLEOTIDE SEQUENCE [LARGE SCALE GENOMIC DNA]</scope>
    <source>
        <strain evidence="4">JCM 17111</strain>
    </source>
</reference>
<dbReference type="PANTHER" id="PTHR35532">
    <property type="entry name" value="SIMILAR TO POLYHYDROXYALKANOATE DEPOLYMERASE"/>
    <property type="match status" value="1"/>
</dbReference>
<dbReference type="InterPro" id="IPR002931">
    <property type="entry name" value="Transglutaminase-like"/>
</dbReference>
<evidence type="ECO:0000313" key="4">
    <source>
        <dbReference type="Proteomes" id="UP001500954"/>
    </source>
</evidence>
<dbReference type="InterPro" id="IPR038765">
    <property type="entry name" value="Papain-like_cys_pep_sf"/>
</dbReference>
<name>A0ABP6XDB9_9FLAO</name>
<dbReference type="EMBL" id="BAABCY010000034">
    <property type="protein sequence ID" value="GAA3564321.1"/>
    <property type="molecule type" value="Genomic_DNA"/>
</dbReference>
<sequence length="236" mass="27345">MRITNPLTTTGIIILVFSGLYYVNLVYAFVDLKEDNYTKSLIFTKKTLPNHKTDYKKLVNNKGEFVQFFPYDYDNLYQAKAILDSLKKIYALVKIEEEDHWKISEEQLKNHVQVSVDTWKTSKFSKHISFESFCNYILPYRIENEKLSDYRTQVLNTFSQVLDSIQSLETPKQAVSAINNEFKKKLAFDLRSHVDLNNPSVLEVLSQQKGSCKSITQFTALAMRSMGLAVRLSQNL</sequence>
<dbReference type="Pfam" id="PF01841">
    <property type="entry name" value="Transglut_core"/>
    <property type="match status" value="1"/>
</dbReference>
<accession>A0ABP6XDB9</accession>
<dbReference type="SUPFAM" id="SSF54001">
    <property type="entry name" value="Cysteine proteinases"/>
    <property type="match status" value="1"/>
</dbReference>
<evidence type="ECO:0000313" key="3">
    <source>
        <dbReference type="EMBL" id="GAA3564321.1"/>
    </source>
</evidence>
<organism evidence="3 4">
    <name type="scientific">Snuella lapsa</name>
    <dbReference type="NCBI Taxonomy" id="870481"/>
    <lineage>
        <taxon>Bacteria</taxon>
        <taxon>Pseudomonadati</taxon>
        <taxon>Bacteroidota</taxon>
        <taxon>Flavobacteriia</taxon>
        <taxon>Flavobacteriales</taxon>
        <taxon>Flavobacteriaceae</taxon>
        <taxon>Snuella</taxon>
    </lineage>
</organism>
<dbReference type="Proteomes" id="UP001500954">
    <property type="component" value="Unassembled WGS sequence"/>
</dbReference>
<keyword evidence="1" id="KW-0472">Membrane</keyword>
<protein>
    <recommendedName>
        <fullName evidence="2">Transglutaminase-like domain-containing protein</fullName>
    </recommendedName>
</protein>
<feature type="transmembrane region" description="Helical" evidence="1">
    <location>
        <begin position="12"/>
        <end position="30"/>
    </location>
</feature>
<keyword evidence="1" id="KW-1133">Transmembrane helix</keyword>
<keyword evidence="1" id="KW-0812">Transmembrane</keyword>
<comment type="caution">
    <text evidence="3">The sequence shown here is derived from an EMBL/GenBank/DDBJ whole genome shotgun (WGS) entry which is preliminary data.</text>
</comment>
<proteinExistence type="predicted"/>
<keyword evidence="4" id="KW-1185">Reference proteome</keyword>
<dbReference type="PANTHER" id="PTHR35532:SF5">
    <property type="entry name" value="CARBOHYDRATE-BINDING DOMAIN-CONTAINING PROTEIN"/>
    <property type="match status" value="1"/>
</dbReference>
<dbReference type="RefSeq" id="WP_345005145.1">
    <property type="nucleotide sequence ID" value="NZ_BAABCY010000034.1"/>
</dbReference>